<dbReference type="RefSeq" id="WP_144847923.1">
    <property type="nucleotide sequence ID" value="NZ_VNJI01000016.1"/>
</dbReference>
<dbReference type="SUPFAM" id="SSF52266">
    <property type="entry name" value="SGNH hydrolase"/>
    <property type="match status" value="1"/>
</dbReference>
<dbReference type="Proteomes" id="UP000317036">
    <property type="component" value="Unassembled WGS sequence"/>
</dbReference>
<gene>
    <name evidence="2" type="ORF">FPZ49_14750</name>
</gene>
<comment type="caution">
    <text evidence="2">The sequence shown here is derived from an EMBL/GenBank/DDBJ whole genome shotgun (WGS) entry which is preliminary data.</text>
</comment>
<keyword evidence="3" id="KW-1185">Reference proteome</keyword>
<evidence type="ECO:0000259" key="1">
    <source>
        <dbReference type="Pfam" id="PF14606"/>
    </source>
</evidence>
<dbReference type="InterPro" id="IPR036514">
    <property type="entry name" value="SGNH_hydro_sf"/>
</dbReference>
<dbReference type="AlphaFoldDB" id="A0A559KAP0"/>
<dbReference type="InterPro" id="IPR013830">
    <property type="entry name" value="SGNH_hydro"/>
</dbReference>
<name>A0A559KAP0_9BACL</name>
<dbReference type="EMBL" id="VNJI01000016">
    <property type="protein sequence ID" value="TVY09197.1"/>
    <property type="molecule type" value="Genomic_DNA"/>
</dbReference>
<sequence>MLYDNLELHNVAELVEVPGRPGLLLQRVPEKVRQQLRPATQAVYRQAAGCEIRCVSGGGTVKLTLMSYSGPVQAYSYAGDFPVGTHTIGEEPTTVELTLPEPGFLAMDALDRNELTFASSVWRLLFPKGEIHILAIEGESIRPPRADEVPSRRYLAYGTSITQGIAATHPALTYVKQVGWRLRADVINLGASGTAFCEPALADYLAARDDWDFASMCLSVNMLNQGVSAGEFEARATYLVDSVARGHAGKPLVCIGLFPSFHDVGLRWPGKDSVSTADEYRAVLQGIVQRLGLPHVQYVDGRELLTSMNGLIHDLLHPNDYGMMEIGEKLAAILRQKL</sequence>
<dbReference type="OrthoDB" id="2536002at2"/>
<protein>
    <recommendedName>
        <fullName evidence="1">SGNH hydrolase-type esterase domain-containing protein</fullName>
    </recommendedName>
</protein>
<evidence type="ECO:0000313" key="3">
    <source>
        <dbReference type="Proteomes" id="UP000317036"/>
    </source>
</evidence>
<dbReference type="Gene3D" id="3.40.50.1110">
    <property type="entry name" value="SGNH hydrolase"/>
    <property type="match status" value="1"/>
</dbReference>
<dbReference type="Pfam" id="PF14606">
    <property type="entry name" value="Lipase_GDSL_3"/>
    <property type="match status" value="1"/>
</dbReference>
<proteinExistence type="predicted"/>
<accession>A0A559KAP0</accession>
<feature type="domain" description="SGNH hydrolase-type esterase" evidence="1">
    <location>
        <begin position="155"/>
        <end position="334"/>
    </location>
</feature>
<organism evidence="2 3">
    <name type="scientific">Paenibacillus cremeus</name>
    <dbReference type="NCBI Taxonomy" id="2163881"/>
    <lineage>
        <taxon>Bacteria</taxon>
        <taxon>Bacillati</taxon>
        <taxon>Bacillota</taxon>
        <taxon>Bacilli</taxon>
        <taxon>Bacillales</taxon>
        <taxon>Paenibacillaceae</taxon>
        <taxon>Paenibacillus</taxon>
    </lineage>
</organism>
<evidence type="ECO:0000313" key="2">
    <source>
        <dbReference type="EMBL" id="TVY09197.1"/>
    </source>
</evidence>
<reference evidence="2 3" key="1">
    <citation type="submission" date="2019-07" db="EMBL/GenBank/DDBJ databases">
        <authorList>
            <person name="Kim J."/>
        </authorList>
    </citation>
    <scope>NUCLEOTIDE SEQUENCE [LARGE SCALE GENOMIC DNA]</scope>
    <source>
        <strain evidence="2 3">JC52</strain>
    </source>
</reference>